<proteinExistence type="predicted"/>
<dbReference type="InterPro" id="IPR029063">
    <property type="entry name" value="SAM-dependent_MTases_sf"/>
</dbReference>
<evidence type="ECO:0000313" key="2">
    <source>
        <dbReference type="EMBL" id="KAG2235801.1"/>
    </source>
</evidence>
<feature type="domain" description="Ribosomal RNA large subunit methyltransferase K/L-like methyltransferase" evidence="1">
    <location>
        <begin position="167"/>
        <end position="316"/>
    </location>
</feature>
<evidence type="ECO:0000313" key="3">
    <source>
        <dbReference type="Proteomes" id="UP000613177"/>
    </source>
</evidence>
<dbReference type="Proteomes" id="UP000613177">
    <property type="component" value="Unassembled WGS sequence"/>
</dbReference>
<dbReference type="GO" id="GO:0030488">
    <property type="term" value="P:tRNA methylation"/>
    <property type="evidence" value="ECO:0007669"/>
    <property type="project" value="TreeGrafter"/>
</dbReference>
<keyword evidence="3" id="KW-1185">Reference proteome</keyword>
<dbReference type="Gene3D" id="3.40.50.150">
    <property type="entry name" value="Vaccinia Virus protein VP39"/>
    <property type="match status" value="1"/>
</dbReference>
<comment type="caution">
    <text evidence="2">The sequence shown here is derived from an EMBL/GenBank/DDBJ whole genome shotgun (WGS) entry which is preliminary data.</text>
</comment>
<dbReference type="InterPro" id="IPR000241">
    <property type="entry name" value="RlmKL-like_Mtase"/>
</dbReference>
<dbReference type="EMBL" id="JAEPRE010000027">
    <property type="protein sequence ID" value="KAG2235801.1"/>
    <property type="molecule type" value="Genomic_DNA"/>
</dbReference>
<dbReference type="AlphaFoldDB" id="A0A8H7SWQ0"/>
<dbReference type="GO" id="GO:0016423">
    <property type="term" value="F:tRNA (guanine) methyltransferase activity"/>
    <property type="evidence" value="ECO:0007669"/>
    <property type="project" value="TreeGrafter"/>
</dbReference>
<dbReference type="Pfam" id="PF01170">
    <property type="entry name" value="UPF0020"/>
    <property type="match status" value="1"/>
</dbReference>
<dbReference type="PANTHER" id="PTHR14911">
    <property type="entry name" value="THUMP DOMAIN-CONTAINING"/>
    <property type="match status" value="1"/>
</dbReference>
<gene>
    <name evidence="2" type="ORF">INT48_001027</name>
</gene>
<name>A0A8H7SWQ0_9FUNG</name>
<evidence type="ECO:0000259" key="1">
    <source>
        <dbReference type="Pfam" id="PF01170"/>
    </source>
</evidence>
<dbReference type="PANTHER" id="PTHR14911:SF13">
    <property type="entry name" value="TRNA (GUANINE(6)-N2)-METHYLTRANSFERASE THUMP3"/>
    <property type="match status" value="1"/>
</dbReference>
<accession>A0A8H7SWQ0</accession>
<sequence>MTLFSRTQNIAGKQRQAEFTCTVPVQLLCIYNVTLVASELVIPADIFAEIQPTYDFIINQSKRALWSSVVDEKNDDVTFRATFKKEHVKHKAPSQSMAGCVGFGFHTASPFENWKIKMTDYQYNIIGLLYQTNDPTILSRFSNHSNKDAVILLLGVELPLKDQKQRNRIYFGRTSLNPAIAYCLVKLADPKPGQLVLDMCCGTGTIPIEGASLYKDVFWLGAEIKANTLTEKAQGNLLHCNIKNVDLMLGDGRKMCYRPGVIDSIVSDWPWGIRENSYAQIKAMYPKFMKQMWIALKTYGKAYIVTQGHKIMTYVLKYDWCDSMWNTEEIIPIGIGGLEVYLYILSKKPNPSYVPQDIYNDVYPLSLKA</sequence>
<dbReference type="SUPFAM" id="SSF53335">
    <property type="entry name" value="S-adenosyl-L-methionine-dependent methyltransferases"/>
    <property type="match status" value="1"/>
</dbReference>
<reference evidence="2" key="1">
    <citation type="submission" date="2021-01" db="EMBL/GenBank/DDBJ databases">
        <title>Metabolic potential, ecology and presence of endohyphal bacteria is reflected in genomic diversity of Mucoromycotina.</title>
        <authorList>
            <person name="Muszewska A."/>
            <person name="Okrasinska A."/>
            <person name="Steczkiewicz K."/>
            <person name="Drgas O."/>
            <person name="Orlowska M."/>
            <person name="Perlinska-Lenart U."/>
            <person name="Aleksandrzak-Piekarczyk T."/>
            <person name="Szatraj K."/>
            <person name="Zielenkiewicz U."/>
            <person name="Pilsyk S."/>
            <person name="Malc E."/>
            <person name="Mieczkowski P."/>
            <person name="Kruszewska J.S."/>
            <person name="Biernat P."/>
            <person name="Pawlowska J."/>
        </authorList>
    </citation>
    <scope>NUCLEOTIDE SEQUENCE</scope>
    <source>
        <strain evidence="2">WA0000018081</strain>
    </source>
</reference>
<dbReference type="GO" id="GO:0043527">
    <property type="term" value="C:tRNA methyltransferase complex"/>
    <property type="evidence" value="ECO:0007669"/>
    <property type="project" value="UniProtKB-ARBA"/>
</dbReference>
<protein>
    <recommendedName>
        <fullName evidence="1">Ribosomal RNA large subunit methyltransferase K/L-like methyltransferase domain-containing protein</fullName>
    </recommendedName>
</protein>
<organism evidence="2 3">
    <name type="scientific">Thamnidium elegans</name>
    <dbReference type="NCBI Taxonomy" id="101142"/>
    <lineage>
        <taxon>Eukaryota</taxon>
        <taxon>Fungi</taxon>
        <taxon>Fungi incertae sedis</taxon>
        <taxon>Mucoromycota</taxon>
        <taxon>Mucoromycotina</taxon>
        <taxon>Mucoromycetes</taxon>
        <taxon>Mucorales</taxon>
        <taxon>Mucorineae</taxon>
        <taxon>Mucoraceae</taxon>
        <taxon>Thamnidium</taxon>
    </lineage>
</organism>